<organism evidence="1 2">
    <name type="scientific">Porphyromonas loveana</name>
    <dbReference type="NCBI Taxonomy" id="1884669"/>
    <lineage>
        <taxon>Bacteria</taxon>
        <taxon>Pseudomonadati</taxon>
        <taxon>Bacteroidota</taxon>
        <taxon>Bacteroidia</taxon>
        <taxon>Bacteroidales</taxon>
        <taxon>Porphyromonadaceae</taxon>
        <taxon>Porphyromonas</taxon>
    </lineage>
</organism>
<keyword evidence="2" id="KW-1185">Reference proteome</keyword>
<dbReference type="Proteomes" id="UP000245462">
    <property type="component" value="Unassembled WGS sequence"/>
</dbReference>
<proteinExistence type="predicted"/>
<dbReference type="EMBL" id="QEKY01000005">
    <property type="protein sequence ID" value="PVZ12167.1"/>
    <property type="molecule type" value="Genomic_DNA"/>
</dbReference>
<evidence type="ECO:0000313" key="2">
    <source>
        <dbReference type="Proteomes" id="UP000245462"/>
    </source>
</evidence>
<sequence length="131" mass="15005">MCERNGDFMLLTMMIGLISTYLPLDRVQFFRLLSTIRPMLCRLCTRSKGGNGASLAGCGYISMGRHCYYQFLYGRSAPSDIHVFTFYSTSSRCTKVTKTSFGLRPVLVDRCNMMDRRRSKSRRLNSIFTHG</sequence>
<name>A0A2U1FJ30_9PORP</name>
<gene>
    <name evidence="1" type="ORF">C7382_10554</name>
</gene>
<evidence type="ECO:0000313" key="1">
    <source>
        <dbReference type="EMBL" id="PVZ12167.1"/>
    </source>
</evidence>
<reference evidence="1 2" key="1">
    <citation type="submission" date="2018-04" db="EMBL/GenBank/DDBJ databases">
        <title>Genomic Encyclopedia of Type Strains, Phase IV (KMG-IV): sequencing the most valuable type-strain genomes for metagenomic binning, comparative biology and taxonomic classification.</title>
        <authorList>
            <person name="Goeker M."/>
        </authorList>
    </citation>
    <scope>NUCLEOTIDE SEQUENCE [LARGE SCALE GENOMIC DNA]</scope>
    <source>
        <strain evidence="1 2">DSM 28520</strain>
    </source>
</reference>
<dbReference type="AlphaFoldDB" id="A0A2U1FJ30"/>
<comment type="caution">
    <text evidence="1">The sequence shown here is derived from an EMBL/GenBank/DDBJ whole genome shotgun (WGS) entry which is preliminary data.</text>
</comment>
<protein>
    <submittedName>
        <fullName evidence="1">Uncharacterized protein</fullName>
    </submittedName>
</protein>
<accession>A0A2U1FJ30</accession>